<name>G0NSJ1_CAEBE</name>
<dbReference type="eggNOG" id="ENOG502TK0A">
    <property type="taxonomic scope" value="Eukaryota"/>
</dbReference>
<organism evidence="2">
    <name type="scientific">Caenorhabditis brenneri</name>
    <name type="common">Nematode worm</name>
    <dbReference type="NCBI Taxonomy" id="135651"/>
    <lineage>
        <taxon>Eukaryota</taxon>
        <taxon>Metazoa</taxon>
        <taxon>Ecdysozoa</taxon>
        <taxon>Nematoda</taxon>
        <taxon>Chromadorea</taxon>
        <taxon>Rhabditida</taxon>
        <taxon>Rhabditina</taxon>
        <taxon>Rhabditomorpha</taxon>
        <taxon>Rhabditoidea</taxon>
        <taxon>Rhabditidae</taxon>
        <taxon>Peloderinae</taxon>
        <taxon>Caenorhabditis</taxon>
    </lineage>
</organism>
<proteinExistence type="predicted"/>
<dbReference type="Proteomes" id="UP000008068">
    <property type="component" value="Unassembled WGS sequence"/>
</dbReference>
<reference evidence="2" key="1">
    <citation type="submission" date="2011-07" db="EMBL/GenBank/DDBJ databases">
        <authorList>
            <consortium name="Caenorhabditis brenneri Sequencing and Analysis Consortium"/>
            <person name="Wilson R.K."/>
        </authorList>
    </citation>
    <scope>NUCLEOTIDE SEQUENCE [LARGE SCALE GENOMIC DNA]</scope>
    <source>
        <strain evidence="2">PB2801</strain>
    </source>
</reference>
<keyword evidence="2" id="KW-1185">Reference proteome</keyword>
<evidence type="ECO:0008006" key="3">
    <source>
        <dbReference type="Google" id="ProtNLM"/>
    </source>
</evidence>
<sequence length="310" mass="34927">MLILSIFTTDATCENRKCGRFYSFFGRNSAPLWEKGRCNVSGPGCSCEPVRDPEAMYKLARDEEDGTVFKMCFDPEVQTSLTPCGDETTPIKPYVYCGTTDSDCSGLGGYCGMGGVCCEMTAYIETPTCSIGEAYSKSCRDESDCEKERSYCYIEEGKSMGWCCQTETQSICPDTVTDHRREPRCDHSNISSCDNGICVHGRCCSTIKYDRATKLTTDIPRKSFYTNNPCSMSMLNKQPMVRAFCDPETRKYVILGTEMDFSEHKTELAFSNRTCKVNNAHAYLKISLYATHAIFYGDVRYFGCFLRFQL</sequence>
<dbReference type="AlphaFoldDB" id="G0NSJ1"/>
<evidence type="ECO:0000313" key="2">
    <source>
        <dbReference type="Proteomes" id="UP000008068"/>
    </source>
</evidence>
<evidence type="ECO:0000313" key="1">
    <source>
        <dbReference type="EMBL" id="EGT36776.1"/>
    </source>
</evidence>
<accession>G0NSJ1</accession>
<dbReference type="InParanoid" id="G0NSJ1"/>
<protein>
    <recommendedName>
        <fullName evidence="3">Domain of unknown function DX domain-containing protein</fullName>
    </recommendedName>
</protein>
<dbReference type="EMBL" id="GL379938">
    <property type="protein sequence ID" value="EGT36776.1"/>
    <property type="molecule type" value="Genomic_DNA"/>
</dbReference>
<dbReference type="HOGENOM" id="CLU_897811_0_0_1"/>
<gene>
    <name evidence="1" type="ORF">CAEBREN_00964</name>
</gene>